<dbReference type="GO" id="GO:0012505">
    <property type="term" value="C:endomembrane system"/>
    <property type="evidence" value="ECO:0007669"/>
    <property type="project" value="UniProtKB-SubCell"/>
</dbReference>
<evidence type="ECO:0000256" key="3">
    <source>
        <dbReference type="ARBA" id="ARBA00022692"/>
    </source>
</evidence>
<dbReference type="InterPro" id="IPR036055">
    <property type="entry name" value="LDL_receptor-like_sf"/>
</dbReference>
<feature type="disulfide bond" evidence="8">
    <location>
        <begin position="331"/>
        <end position="346"/>
    </location>
</feature>
<dbReference type="InterPro" id="IPR000742">
    <property type="entry name" value="EGF"/>
</dbReference>
<feature type="domain" description="EGF-like" evidence="9">
    <location>
        <begin position="445"/>
        <end position="456"/>
    </location>
</feature>
<dbReference type="InterPro" id="IPR050685">
    <property type="entry name" value="LDLR"/>
</dbReference>
<gene>
    <name evidence="11" type="ORF">JXQ802_LOCUS50530</name>
    <name evidence="10" type="ORF">PYM288_LOCUS34359</name>
</gene>
<dbReference type="EMBL" id="CAJNOH010005189">
    <property type="protein sequence ID" value="CAF1391515.1"/>
    <property type="molecule type" value="Genomic_DNA"/>
</dbReference>
<evidence type="ECO:0000256" key="8">
    <source>
        <dbReference type="PROSITE-ProRule" id="PRU00124"/>
    </source>
</evidence>
<dbReference type="GO" id="GO:0016192">
    <property type="term" value="P:vesicle-mediated transport"/>
    <property type="evidence" value="ECO:0007669"/>
    <property type="project" value="UniProtKB-ARBA"/>
</dbReference>
<feature type="non-terminal residue" evidence="11">
    <location>
        <position position="508"/>
    </location>
</feature>
<comment type="subcellular location">
    <subcellularLocation>
        <location evidence="2">Endomembrane system</location>
    </subcellularLocation>
    <subcellularLocation>
        <location evidence="1">Membrane</location>
        <topology evidence="1">Single-pass membrane protein</topology>
    </subcellularLocation>
</comment>
<name>A0A816CDE3_9BILA</name>
<dbReference type="Gene3D" id="4.10.400.10">
    <property type="entry name" value="Low-density Lipoprotein Receptor"/>
    <property type="match status" value="1"/>
</dbReference>
<dbReference type="GO" id="GO:0005886">
    <property type="term" value="C:plasma membrane"/>
    <property type="evidence" value="ECO:0007669"/>
    <property type="project" value="TreeGrafter"/>
</dbReference>
<dbReference type="SMART" id="SM00192">
    <property type="entry name" value="LDLa"/>
    <property type="match status" value="4"/>
</dbReference>
<dbReference type="Proteomes" id="UP000663854">
    <property type="component" value="Unassembled WGS sequence"/>
</dbReference>
<dbReference type="InterPro" id="IPR002172">
    <property type="entry name" value="LDrepeatLR_classA_rpt"/>
</dbReference>
<evidence type="ECO:0000259" key="9">
    <source>
        <dbReference type="PROSITE" id="PS00022"/>
    </source>
</evidence>
<keyword evidence="12" id="KW-1185">Reference proteome</keyword>
<evidence type="ECO:0000256" key="4">
    <source>
        <dbReference type="ARBA" id="ARBA00022737"/>
    </source>
</evidence>
<evidence type="ECO:0000256" key="2">
    <source>
        <dbReference type="ARBA" id="ARBA00004308"/>
    </source>
</evidence>
<dbReference type="Proteomes" id="UP000663870">
    <property type="component" value="Unassembled WGS sequence"/>
</dbReference>
<proteinExistence type="predicted"/>
<protein>
    <recommendedName>
        <fullName evidence="9">EGF-like domain-containing protein</fullName>
    </recommendedName>
</protein>
<dbReference type="PANTHER" id="PTHR24270:SF63">
    <property type="entry name" value="TERRIBLY REDUCED OPTIC LOBES, ISOFORM B"/>
    <property type="match status" value="1"/>
</dbReference>
<dbReference type="AlphaFoldDB" id="A0A816CDE3"/>
<dbReference type="CDD" id="cd00112">
    <property type="entry name" value="LDLa"/>
    <property type="match status" value="1"/>
</dbReference>
<dbReference type="PROSITE" id="PS00022">
    <property type="entry name" value="EGF_1"/>
    <property type="match status" value="1"/>
</dbReference>
<keyword evidence="5" id="KW-1133">Transmembrane helix</keyword>
<accession>A0A816CDE3</accession>
<evidence type="ECO:0000313" key="10">
    <source>
        <dbReference type="EMBL" id="CAF1391515.1"/>
    </source>
</evidence>
<dbReference type="Pfam" id="PF00057">
    <property type="entry name" value="Ldl_recept_a"/>
    <property type="match status" value="1"/>
</dbReference>
<evidence type="ECO:0000256" key="1">
    <source>
        <dbReference type="ARBA" id="ARBA00004167"/>
    </source>
</evidence>
<dbReference type="EMBL" id="CAJNOL010006671">
    <property type="protein sequence ID" value="CAF1620498.1"/>
    <property type="molecule type" value="Genomic_DNA"/>
</dbReference>
<evidence type="ECO:0000256" key="5">
    <source>
        <dbReference type="ARBA" id="ARBA00022989"/>
    </source>
</evidence>
<evidence type="ECO:0000256" key="6">
    <source>
        <dbReference type="ARBA" id="ARBA00023136"/>
    </source>
</evidence>
<dbReference type="InterPro" id="IPR023415">
    <property type="entry name" value="LDLR_class-A_CS"/>
</dbReference>
<keyword evidence="4" id="KW-0677">Repeat</keyword>
<evidence type="ECO:0000313" key="12">
    <source>
        <dbReference type="Proteomes" id="UP000663870"/>
    </source>
</evidence>
<organism evidence="11 12">
    <name type="scientific">Rotaria sordida</name>
    <dbReference type="NCBI Taxonomy" id="392033"/>
    <lineage>
        <taxon>Eukaryota</taxon>
        <taxon>Metazoa</taxon>
        <taxon>Spiralia</taxon>
        <taxon>Gnathifera</taxon>
        <taxon>Rotifera</taxon>
        <taxon>Eurotatoria</taxon>
        <taxon>Bdelloidea</taxon>
        <taxon>Philodinida</taxon>
        <taxon>Philodinidae</taxon>
        <taxon>Rotaria</taxon>
    </lineage>
</organism>
<comment type="caution">
    <text evidence="11">The sequence shown here is derived from an EMBL/GenBank/DDBJ whole genome shotgun (WGS) entry which is preliminary data.</text>
</comment>
<evidence type="ECO:0000256" key="7">
    <source>
        <dbReference type="ARBA" id="ARBA00023157"/>
    </source>
</evidence>
<reference evidence="11" key="1">
    <citation type="submission" date="2021-02" db="EMBL/GenBank/DDBJ databases">
        <authorList>
            <person name="Nowell W R."/>
        </authorList>
    </citation>
    <scope>NUCLEOTIDE SEQUENCE</scope>
</reference>
<feature type="disulfide bond" evidence="8">
    <location>
        <begin position="104"/>
        <end position="116"/>
    </location>
</feature>
<dbReference type="PROSITE" id="PS50068">
    <property type="entry name" value="LDLRA_2"/>
    <property type="match status" value="2"/>
</dbReference>
<dbReference type="PRINTS" id="PR00261">
    <property type="entry name" value="LDLRECEPTOR"/>
</dbReference>
<dbReference type="PROSITE" id="PS01209">
    <property type="entry name" value="LDLRA_1"/>
    <property type="match status" value="1"/>
</dbReference>
<keyword evidence="6" id="KW-0472">Membrane</keyword>
<dbReference type="SUPFAM" id="SSF57424">
    <property type="entry name" value="LDL receptor-like module"/>
    <property type="match status" value="2"/>
</dbReference>
<comment type="caution">
    <text evidence="8">Lacks conserved residue(s) required for the propagation of feature annotation.</text>
</comment>
<evidence type="ECO:0000313" key="11">
    <source>
        <dbReference type="EMBL" id="CAF1620498.1"/>
    </source>
</evidence>
<dbReference type="PANTHER" id="PTHR24270">
    <property type="entry name" value="LOW-DENSITY LIPOPROTEIN RECEPTOR-RELATED"/>
    <property type="match status" value="1"/>
</dbReference>
<sequence length="508" mass="58918">MSISNNRSLEREIFYNCTLPRFGSLCQYEINYVHEKHSSLYDMINDYYEERYFNPDVNCYTHLQCNRGPSPACLDWTEICDGQVDCIDDKADEKDCWKIEIHVCQDDEFQCLNGQCIPMAFNRDHDTTNDCADTTDENFMKLPESLTFIYEQPSFKNEENQFHPLPIGNVNFGMRRSHLFQALFLAKDNSTSEDCWSALRSTIKQSILTHLIPINNDKQNETDETECEQWPCNNIYTQCDGIWNCPKGEDETGYYSFTTLNCSSNQHLCVLPDTNQFTCIPLEKINDNNIDCLGATDERTLCRKYDHIYNNGNFLCKNSSSQRCMHEKDLCNGQFGCEYGDDEQFCMKNGIYGLSCSYNKVSLSEVEQFFCEESTKKRKSFIKHFSLDGLTELNTDNQTTSIIPSGIIRRPQQYELMMNRTNPCSRGIQLRVWLNEQNNSTTNTCLCPPSYYGDHCQNQNQRVSLTMAFRVMSDSRSTLFAIIISLIDDSEQKIIHSYEQLSYLSVRD</sequence>
<keyword evidence="7 8" id="KW-1015">Disulfide bond</keyword>
<keyword evidence="3" id="KW-0812">Transmembrane</keyword>